<dbReference type="EMBL" id="ASSY01000005">
    <property type="protein sequence ID" value="EOS52368.1"/>
    <property type="molecule type" value="Genomic_DNA"/>
</dbReference>
<comment type="similarity">
    <text evidence="5 14 16">Belongs to the RNase HII family.</text>
</comment>
<comment type="catalytic activity">
    <reaction evidence="1 14 15 16">
        <text>Endonucleolytic cleavage to 5'-phosphomonoester.</text>
        <dbReference type="EC" id="3.1.26.4"/>
    </reaction>
</comment>
<dbReference type="GO" id="GO:0006298">
    <property type="term" value="P:mismatch repair"/>
    <property type="evidence" value="ECO:0007669"/>
    <property type="project" value="TreeGrafter"/>
</dbReference>
<dbReference type="GO" id="GO:0030145">
    <property type="term" value="F:manganese ion binding"/>
    <property type="evidence" value="ECO:0007669"/>
    <property type="project" value="UniProtKB-UniRule"/>
</dbReference>
<evidence type="ECO:0000256" key="2">
    <source>
        <dbReference type="ARBA" id="ARBA00001946"/>
    </source>
</evidence>
<keyword evidence="11 14" id="KW-0255">Endonuclease</keyword>
<name>R9L1H5_9ACTN</name>
<dbReference type="STRING" id="1235794.C811_00398"/>
<sequence>MIDLTVPEIRRKLQTASAEEFAVLERSLVADTRKGVRQAVEVARRRLEAEAAEAARLAGMYAFERELAAERGGSVVLGLDEVGRGPLAGPLAVGGVVLDHADVIAGLNDSKQVAPDDRAAVAAAVRERARAWTVQYVEPADIDRMGMTAALREAFGRAIAAVEEAGVAVDVVLLDGNPLHVDEREVNVVKGDAKCASIAAASLVAKVARDALMEEYDAQYPGYGFASNKGYGSEGHMEAIRQKGLTPLHRRSFCTAFTQESLF</sequence>
<dbReference type="HOGENOM" id="CLU_036532_2_1_11"/>
<dbReference type="HAMAP" id="MF_00052_B">
    <property type="entry name" value="RNase_HII_B"/>
    <property type="match status" value="1"/>
</dbReference>
<keyword evidence="8 14" id="KW-0963">Cytoplasm</keyword>
<dbReference type="GO" id="GO:0004523">
    <property type="term" value="F:RNA-DNA hybrid ribonuclease activity"/>
    <property type="evidence" value="ECO:0007669"/>
    <property type="project" value="UniProtKB-UniRule"/>
</dbReference>
<dbReference type="CDD" id="cd07182">
    <property type="entry name" value="RNase_HII_bacteria_HII_like"/>
    <property type="match status" value="1"/>
</dbReference>
<keyword evidence="13 14" id="KW-0464">Manganese</keyword>
<dbReference type="GO" id="GO:0043137">
    <property type="term" value="P:DNA replication, removal of RNA primer"/>
    <property type="evidence" value="ECO:0007669"/>
    <property type="project" value="TreeGrafter"/>
</dbReference>
<evidence type="ECO:0000256" key="12">
    <source>
        <dbReference type="ARBA" id="ARBA00022801"/>
    </source>
</evidence>
<evidence type="ECO:0000256" key="10">
    <source>
        <dbReference type="ARBA" id="ARBA00022723"/>
    </source>
</evidence>
<comment type="caution">
    <text evidence="18">The sequence shown here is derived from an EMBL/GenBank/DDBJ whole genome shotgun (WGS) entry which is preliminary data.</text>
</comment>
<dbReference type="PANTHER" id="PTHR10954">
    <property type="entry name" value="RIBONUCLEASE H2 SUBUNIT A"/>
    <property type="match status" value="1"/>
</dbReference>
<evidence type="ECO:0000256" key="4">
    <source>
        <dbReference type="ARBA" id="ARBA00004496"/>
    </source>
</evidence>
<comment type="subcellular location">
    <subcellularLocation>
        <location evidence="4 14">Cytoplasm</location>
    </subcellularLocation>
</comment>
<dbReference type="SUPFAM" id="SSF53098">
    <property type="entry name" value="Ribonuclease H-like"/>
    <property type="match status" value="1"/>
</dbReference>
<evidence type="ECO:0000256" key="16">
    <source>
        <dbReference type="RuleBase" id="RU003515"/>
    </source>
</evidence>
<keyword evidence="19" id="KW-1185">Reference proteome</keyword>
<dbReference type="eggNOG" id="COG0164">
    <property type="taxonomic scope" value="Bacteria"/>
</dbReference>
<evidence type="ECO:0000256" key="8">
    <source>
        <dbReference type="ARBA" id="ARBA00022490"/>
    </source>
</evidence>
<evidence type="ECO:0000256" key="6">
    <source>
        <dbReference type="ARBA" id="ARBA00012180"/>
    </source>
</evidence>
<feature type="binding site" evidence="14 15">
    <location>
        <position position="175"/>
    </location>
    <ligand>
        <name>a divalent metal cation</name>
        <dbReference type="ChEBI" id="CHEBI:60240"/>
    </ligand>
</feature>
<dbReference type="Pfam" id="PF01351">
    <property type="entry name" value="RNase_HII"/>
    <property type="match status" value="1"/>
</dbReference>
<feature type="binding site" evidence="14 15">
    <location>
        <position position="81"/>
    </location>
    <ligand>
        <name>a divalent metal cation</name>
        <dbReference type="ChEBI" id="CHEBI:60240"/>
    </ligand>
</feature>
<dbReference type="PATRIC" id="fig|1235794.3.peg.390"/>
<keyword evidence="9 14" id="KW-0540">Nuclease</keyword>
<dbReference type="PANTHER" id="PTHR10954:SF18">
    <property type="entry name" value="RIBONUCLEASE HII"/>
    <property type="match status" value="1"/>
</dbReference>
<evidence type="ECO:0000256" key="3">
    <source>
        <dbReference type="ARBA" id="ARBA00004065"/>
    </source>
</evidence>
<dbReference type="GO" id="GO:0032299">
    <property type="term" value="C:ribonuclease H2 complex"/>
    <property type="evidence" value="ECO:0007669"/>
    <property type="project" value="TreeGrafter"/>
</dbReference>
<comment type="cofactor">
    <cofactor evidence="2">
        <name>Mg(2+)</name>
        <dbReference type="ChEBI" id="CHEBI:18420"/>
    </cofactor>
</comment>
<dbReference type="PROSITE" id="PS51975">
    <property type="entry name" value="RNASE_H_2"/>
    <property type="match status" value="1"/>
</dbReference>
<dbReference type="Gene3D" id="3.30.420.10">
    <property type="entry name" value="Ribonuclease H-like superfamily/Ribonuclease H"/>
    <property type="match status" value="1"/>
</dbReference>
<evidence type="ECO:0000256" key="7">
    <source>
        <dbReference type="ARBA" id="ARBA00019179"/>
    </source>
</evidence>
<dbReference type="InterPro" id="IPR036397">
    <property type="entry name" value="RNaseH_sf"/>
</dbReference>
<protein>
    <recommendedName>
        <fullName evidence="7 14">Ribonuclease HII</fullName>
        <shortName evidence="14">RNase HII</shortName>
        <ecNumber evidence="6 14">3.1.26.4</ecNumber>
    </recommendedName>
</protein>
<evidence type="ECO:0000256" key="1">
    <source>
        <dbReference type="ARBA" id="ARBA00000077"/>
    </source>
</evidence>
<comment type="cofactor">
    <cofactor evidence="14 15">
        <name>Mn(2+)</name>
        <dbReference type="ChEBI" id="CHEBI:29035"/>
    </cofactor>
    <cofactor evidence="14 15">
        <name>Mg(2+)</name>
        <dbReference type="ChEBI" id="CHEBI:18420"/>
    </cofactor>
    <text evidence="14 15">Manganese or magnesium. Binds 1 divalent metal ion per monomer in the absence of substrate. May bind a second metal ion after substrate binding.</text>
</comment>
<organism evidence="18 19">
    <name type="scientific">Adlercreutzia caecimuris B7</name>
    <dbReference type="NCBI Taxonomy" id="1235794"/>
    <lineage>
        <taxon>Bacteria</taxon>
        <taxon>Bacillati</taxon>
        <taxon>Actinomycetota</taxon>
        <taxon>Coriobacteriia</taxon>
        <taxon>Eggerthellales</taxon>
        <taxon>Eggerthellaceae</taxon>
        <taxon>Adlercreutzia</taxon>
    </lineage>
</organism>
<evidence type="ECO:0000256" key="9">
    <source>
        <dbReference type="ARBA" id="ARBA00022722"/>
    </source>
</evidence>
<evidence type="ECO:0000256" key="14">
    <source>
        <dbReference type="HAMAP-Rule" id="MF_00052"/>
    </source>
</evidence>
<dbReference type="InterPro" id="IPR001352">
    <property type="entry name" value="RNase_HII/HIII"/>
</dbReference>
<gene>
    <name evidence="14" type="primary">rnhB</name>
    <name evidence="18" type="ORF">C811_00398</name>
</gene>
<evidence type="ECO:0000313" key="18">
    <source>
        <dbReference type="EMBL" id="EOS52368.1"/>
    </source>
</evidence>
<dbReference type="InterPro" id="IPR022898">
    <property type="entry name" value="RNase_HII"/>
</dbReference>
<proteinExistence type="inferred from homology"/>
<evidence type="ECO:0000256" key="5">
    <source>
        <dbReference type="ARBA" id="ARBA00007383"/>
    </source>
</evidence>
<dbReference type="NCBIfam" id="NF000594">
    <property type="entry name" value="PRK00015.1-1"/>
    <property type="match status" value="1"/>
</dbReference>
<dbReference type="AlphaFoldDB" id="R9L1H5"/>
<evidence type="ECO:0000256" key="15">
    <source>
        <dbReference type="PROSITE-ProRule" id="PRU01319"/>
    </source>
</evidence>
<dbReference type="InterPro" id="IPR024567">
    <property type="entry name" value="RNase_HII/HIII_dom"/>
</dbReference>
<dbReference type="Proteomes" id="UP000014204">
    <property type="component" value="Unassembled WGS sequence"/>
</dbReference>
<evidence type="ECO:0000313" key="19">
    <source>
        <dbReference type="Proteomes" id="UP000014204"/>
    </source>
</evidence>
<feature type="binding site" evidence="14 15">
    <location>
        <position position="80"/>
    </location>
    <ligand>
        <name>a divalent metal cation</name>
        <dbReference type="ChEBI" id="CHEBI:60240"/>
    </ligand>
</feature>
<dbReference type="NCBIfam" id="NF000595">
    <property type="entry name" value="PRK00015.1-3"/>
    <property type="match status" value="1"/>
</dbReference>
<dbReference type="InterPro" id="IPR012337">
    <property type="entry name" value="RNaseH-like_sf"/>
</dbReference>
<evidence type="ECO:0000259" key="17">
    <source>
        <dbReference type="PROSITE" id="PS51975"/>
    </source>
</evidence>
<keyword evidence="10 14" id="KW-0479">Metal-binding</keyword>
<dbReference type="EC" id="3.1.26.4" evidence="6 14"/>
<feature type="domain" description="RNase H type-2" evidence="17">
    <location>
        <begin position="74"/>
        <end position="263"/>
    </location>
</feature>
<keyword evidence="12 14" id="KW-0378">Hydrolase</keyword>
<reference evidence="18 19" key="1">
    <citation type="submission" date="2013-04" db="EMBL/GenBank/DDBJ databases">
        <title>The Genome Sequence of Enterorhabdus caecimuris B7.</title>
        <authorList>
            <consortium name="The Broad Institute Genomics Platform"/>
            <consortium name="The Broad Institute Genome Sequencing Center for Infectious Disease"/>
            <person name="Earl A."/>
            <person name="Xavier R."/>
            <person name="Elson C."/>
            <person name="Duck W."/>
            <person name="Walker B."/>
            <person name="Young S."/>
            <person name="Zeng Q."/>
            <person name="Gargeya S."/>
            <person name="Fitzgerald M."/>
            <person name="Haas B."/>
            <person name="Abouelleil A."/>
            <person name="Allen A.W."/>
            <person name="Alvarado L."/>
            <person name="Arachchi H.M."/>
            <person name="Berlin A.M."/>
            <person name="Chapman S.B."/>
            <person name="Gainer-Dewar J."/>
            <person name="Goldberg J."/>
            <person name="Griggs A."/>
            <person name="Gujja S."/>
            <person name="Hansen M."/>
            <person name="Howarth C."/>
            <person name="Imamovic A."/>
            <person name="Ireland A."/>
            <person name="Larimer J."/>
            <person name="McCowan C."/>
            <person name="Murphy C."/>
            <person name="Pearson M."/>
            <person name="Poon T.W."/>
            <person name="Priest M."/>
            <person name="Roberts A."/>
            <person name="Saif S."/>
            <person name="Shea T."/>
            <person name="Sisk P."/>
            <person name="Sykes S."/>
            <person name="Wortman J."/>
            <person name="Nusbaum C."/>
            <person name="Birren B."/>
        </authorList>
    </citation>
    <scope>NUCLEOTIDE SEQUENCE [LARGE SCALE GENOMIC DNA]</scope>
    <source>
        <strain evidence="18 19">B7</strain>
    </source>
</reference>
<evidence type="ECO:0000256" key="13">
    <source>
        <dbReference type="ARBA" id="ARBA00023211"/>
    </source>
</evidence>
<dbReference type="GO" id="GO:0003723">
    <property type="term" value="F:RNA binding"/>
    <property type="evidence" value="ECO:0007669"/>
    <property type="project" value="UniProtKB-UniRule"/>
</dbReference>
<comment type="function">
    <text evidence="3 14 16">Endonuclease that specifically degrades the RNA of RNA-DNA hybrids.</text>
</comment>
<evidence type="ECO:0000256" key="11">
    <source>
        <dbReference type="ARBA" id="ARBA00022759"/>
    </source>
</evidence>
<dbReference type="GO" id="GO:0005737">
    <property type="term" value="C:cytoplasm"/>
    <property type="evidence" value="ECO:0007669"/>
    <property type="project" value="UniProtKB-SubCell"/>
</dbReference>
<accession>R9L1H5</accession>